<feature type="transmembrane region" description="Helical" evidence="1">
    <location>
        <begin position="45"/>
        <end position="63"/>
    </location>
</feature>
<feature type="transmembrane region" description="Helical" evidence="1">
    <location>
        <begin position="69"/>
        <end position="86"/>
    </location>
</feature>
<keyword evidence="1" id="KW-1133">Transmembrane helix</keyword>
<reference evidence="2 3" key="1">
    <citation type="submission" date="2019-03" db="EMBL/GenBank/DDBJ databases">
        <title>Ramlibacter rhizophilus CCTCC AB2015357, whole genome shotgun sequence.</title>
        <authorList>
            <person name="Zhang X."/>
            <person name="Feng G."/>
            <person name="Zhu H."/>
        </authorList>
    </citation>
    <scope>NUCLEOTIDE SEQUENCE [LARGE SCALE GENOMIC DNA]</scope>
    <source>
        <strain evidence="2 3">CCTCC AB2015357</strain>
    </source>
</reference>
<dbReference type="EMBL" id="SMLL01000005">
    <property type="protein sequence ID" value="TFY98704.1"/>
    <property type="molecule type" value="Genomic_DNA"/>
</dbReference>
<keyword evidence="1" id="KW-0472">Membrane</keyword>
<dbReference type="RefSeq" id="WP_135285855.1">
    <property type="nucleotide sequence ID" value="NZ_SMLL01000005.1"/>
</dbReference>
<evidence type="ECO:0000313" key="2">
    <source>
        <dbReference type="EMBL" id="TFY98704.1"/>
    </source>
</evidence>
<organism evidence="2 3">
    <name type="scientific">Ramlibacter rhizophilus</name>
    <dbReference type="NCBI Taxonomy" id="1781167"/>
    <lineage>
        <taxon>Bacteria</taxon>
        <taxon>Pseudomonadati</taxon>
        <taxon>Pseudomonadota</taxon>
        <taxon>Betaproteobacteria</taxon>
        <taxon>Burkholderiales</taxon>
        <taxon>Comamonadaceae</taxon>
        <taxon>Ramlibacter</taxon>
    </lineage>
</organism>
<dbReference type="AlphaFoldDB" id="A0A4Z0BKS6"/>
<protein>
    <submittedName>
        <fullName evidence="2">Uncharacterized protein</fullName>
    </submittedName>
</protein>
<proteinExistence type="predicted"/>
<dbReference type="Proteomes" id="UP000297564">
    <property type="component" value="Unassembled WGS sequence"/>
</dbReference>
<gene>
    <name evidence="2" type="ORF">EZ242_14385</name>
</gene>
<accession>A0A4Z0BKS6</accession>
<keyword evidence="3" id="KW-1185">Reference proteome</keyword>
<comment type="caution">
    <text evidence="2">The sequence shown here is derived from an EMBL/GenBank/DDBJ whole genome shotgun (WGS) entry which is preliminary data.</text>
</comment>
<evidence type="ECO:0000256" key="1">
    <source>
        <dbReference type="SAM" id="Phobius"/>
    </source>
</evidence>
<sequence>MGEQEANSTQVQVQARFRAVPTASCAVAYEESLRGSAAGSRKRTWALRLILLFLLQAVAFALLPLRRPGVLHGLFTLAFSSIVVELSTAAKQAPTRVTIVRGPAAIAALFAFV</sequence>
<keyword evidence="1" id="KW-0812">Transmembrane</keyword>
<evidence type="ECO:0000313" key="3">
    <source>
        <dbReference type="Proteomes" id="UP000297564"/>
    </source>
</evidence>
<name>A0A4Z0BKS6_9BURK</name>